<dbReference type="NCBIfam" id="TIGR04354">
    <property type="entry name" value="amphi-Trp"/>
    <property type="match status" value="1"/>
</dbReference>
<sequence length="96" mass="10583">MPEDVLFKFEQQLSRDEIAAYLRAAADNLEQGEDITLSAGSDSVTMSPPANPTFEIKAEHEYSNESDPGELSIEFELEWKKGADTDDSADGSLQIE</sequence>
<dbReference type="RefSeq" id="WP_006651548.1">
    <property type="nucleotide sequence ID" value="NZ_AOIM01000009.1"/>
</dbReference>
<protein>
    <recommendedName>
        <fullName evidence="1">Amphi-Trp domain-containing protein</fullName>
    </recommendedName>
</protein>
<keyword evidence="3" id="KW-1185">Reference proteome</keyword>
<reference evidence="2 3" key="1">
    <citation type="journal article" date="2014" name="PLoS Genet.">
        <title>Phylogenetically driven sequencing of extremely halophilic archaea reveals strategies for static and dynamic osmo-response.</title>
        <authorList>
            <person name="Becker E.A."/>
            <person name="Seitzer P.M."/>
            <person name="Tritt A."/>
            <person name="Larsen D."/>
            <person name="Krusor M."/>
            <person name="Yao A.I."/>
            <person name="Wu D."/>
            <person name="Madern D."/>
            <person name="Eisen J.A."/>
            <person name="Darling A.E."/>
            <person name="Facciotti M.T."/>
        </authorList>
    </citation>
    <scope>NUCLEOTIDE SEQUENCE [LARGE SCALE GENOMIC DNA]</scope>
    <source>
        <strain evidence="2 3">JCM 10989</strain>
    </source>
</reference>
<evidence type="ECO:0000313" key="2">
    <source>
        <dbReference type="EMBL" id="ELY94977.1"/>
    </source>
</evidence>
<proteinExistence type="predicted"/>
<evidence type="ECO:0000313" key="3">
    <source>
        <dbReference type="Proteomes" id="UP000011519"/>
    </source>
</evidence>
<name>M0AAT5_9EURY</name>
<dbReference type="STRING" id="1227493.C483_01376"/>
<dbReference type="AlphaFoldDB" id="M0AAT5"/>
<dbReference type="Pfam" id="PF20068">
    <property type="entry name" value="Amphi-Trp"/>
    <property type="match status" value="1"/>
</dbReference>
<evidence type="ECO:0000259" key="1">
    <source>
        <dbReference type="Pfam" id="PF20068"/>
    </source>
</evidence>
<gene>
    <name evidence="2" type="ORF">C483_01376</name>
</gene>
<dbReference type="InterPro" id="IPR027598">
    <property type="entry name" value="Amphi-Trp_dom"/>
</dbReference>
<dbReference type="PATRIC" id="fig|1227493.4.peg.255"/>
<accession>M0AAT5</accession>
<comment type="caution">
    <text evidence="2">The sequence shown here is derived from an EMBL/GenBank/DDBJ whole genome shotgun (WGS) entry which is preliminary data.</text>
</comment>
<dbReference type="OrthoDB" id="194858at2157"/>
<dbReference type="Proteomes" id="UP000011519">
    <property type="component" value="Unassembled WGS sequence"/>
</dbReference>
<dbReference type="EMBL" id="AOIM01000009">
    <property type="protein sequence ID" value="ELY94977.1"/>
    <property type="molecule type" value="Genomic_DNA"/>
</dbReference>
<feature type="domain" description="Amphi-Trp" evidence="1">
    <location>
        <begin position="1"/>
        <end position="96"/>
    </location>
</feature>
<organism evidence="2 3">
    <name type="scientific">Natrialba hulunbeirensis JCM 10989</name>
    <dbReference type="NCBI Taxonomy" id="1227493"/>
    <lineage>
        <taxon>Archaea</taxon>
        <taxon>Methanobacteriati</taxon>
        <taxon>Methanobacteriota</taxon>
        <taxon>Stenosarchaea group</taxon>
        <taxon>Halobacteria</taxon>
        <taxon>Halobacteriales</taxon>
        <taxon>Natrialbaceae</taxon>
        <taxon>Natrialba</taxon>
    </lineage>
</organism>